<keyword evidence="9" id="KW-0539">Nucleus</keyword>
<evidence type="ECO:0000256" key="7">
    <source>
        <dbReference type="ARBA" id="ARBA00022833"/>
    </source>
</evidence>
<feature type="site" description="Interaction with DNA substrate" evidence="12">
    <location>
        <position position="326"/>
    </location>
</feature>
<dbReference type="GO" id="GO:0046403">
    <property type="term" value="F:polynucleotide 3'-phosphatase activity"/>
    <property type="evidence" value="ECO:0007669"/>
    <property type="project" value="EnsemblPlants"/>
</dbReference>
<feature type="binding site" evidence="11">
    <location>
        <position position="326"/>
    </location>
    <ligand>
        <name>Mg(2+)</name>
        <dbReference type="ChEBI" id="CHEBI:18420"/>
        <label>1</label>
    </ligand>
</feature>
<dbReference type="OMA" id="SFWICPR"/>
<keyword evidence="7" id="KW-0862">Zinc</keyword>
<reference evidence="16" key="1">
    <citation type="submission" date="2021-01" db="UniProtKB">
        <authorList>
            <consortium name="EnsemblPlants"/>
        </authorList>
    </citation>
    <scope>IDENTIFICATION</scope>
</reference>
<dbReference type="InterPro" id="IPR020848">
    <property type="entry name" value="AP_endonuclease_F1_CS"/>
</dbReference>
<dbReference type="Pfam" id="PF03372">
    <property type="entry name" value="Exo_endo_phos"/>
    <property type="match status" value="1"/>
</dbReference>
<dbReference type="SUPFAM" id="SSF56219">
    <property type="entry name" value="DNase I-like"/>
    <property type="match status" value="1"/>
</dbReference>
<keyword evidence="17" id="KW-1185">Reference proteome</keyword>
<dbReference type="GO" id="GO:0008311">
    <property type="term" value="F:double-stranded DNA 3'-5' DNA exonuclease activity"/>
    <property type="evidence" value="ECO:0007669"/>
    <property type="project" value="TreeGrafter"/>
</dbReference>
<dbReference type="GO" id="GO:0003677">
    <property type="term" value="F:DNA binding"/>
    <property type="evidence" value="ECO:0007669"/>
    <property type="project" value="InterPro"/>
</dbReference>
<evidence type="ECO:0000256" key="11">
    <source>
        <dbReference type="PIRSR" id="PIRSR604808-2"/>
    </source>
</evidence>
<evidence type="ECO:0000256" key="1">
    <source>
        <dbReference type="ARBA" id="ARBA00001936"/>
    </source>
</evidence>
<feature type="binding site" evidence="11">
    <location>
        <position position="199"/>
    </location>
    <ligand>
        <name>Mg(2+)</name>
        <dbReference type="ChEBI" id="CHEBI:18420"/>
        <label>1</label>
    </ligand>
</feature>
<dbReference type="GO" id="GO:0003906">
    <property type="term" value="F:DNA-(apurinic or apyrimidinic site) endonuclease activity"/>
    <property type="evidence" value="ECO:0007669"/>
    <property type="project" value="TreeGrafter"/>
</dbReference>
<feature type="site" description="Transition state stabilizer" evidence="12">
    <location>
        <position position="199"/>
    </location>
</feature>
<feature type="active site" description="Proton acceptor" evidence="10">
    <location>
        <position position="326"/>
    </location>
</feature>
<evidence type="ECO:0000256" key="10">
    <source>
        <dbReference type="PIRSR" id="PIRSR604808-1"/>
    </source>
</evidence>
<evidence type="ECO:0000256" key="9">
    <source>
        <dbReference type="ARBA" id="ARBA00023242"/>
    </source>
</evidence>
<evidence type="ECO:0000256" key="5">
    <source>
        <dbReference type="ARBA" id="ARBA00022771"/>
    </source>
</evidence>
<dbReference type="PROSITE" id="PS51435">
    <property type="entry name" value="AP_NUCLEASE_F1_4"/>
    <property type="match status" value="1"/>
</dbReference>
<evidence type="ECO:0000256" key="2">
    <source>
        <dbReference type="ARBA" id="ARBA00007092"/>
    </source>
</evidence>
<evidence type="ECO:0000256" key="8">
    <source>
        <dbReference type="ARBA" id="ARBA00022842"/>
    </source>
</evidence>
<feature type="compositionally biased region" description="Polar residues" evidence="14">
    <location>
        <begin position="420"/>
        <end position="432"/>
    </location>
</feature>
<dbReference type="GO" id="GO:0008270">
    <property type="term" value="F:zinc ion binding"/>
    <property type="evidence" value="ECO:0007669"/>
    <property type="project" value="UniProtKB-KW"/>
</dbReference>
<dbReference type="PANTHER" id="PTHR22748:SF4">
    <property type="entry name" value="DNA-(APURINIC OR APYRIMIDINIC SITE) ENDONUCLEASE 2"/>
    <property type="match status" value="1"/>
</dbReference>
<evidence type="ECO:0000256" key="13">
    <source>
        <dbReference type="PROSITE-ProRule" id="PRU01343"/>
    </source>
</evidence>
<keyword evidence="6" id="KW-0378">Hydrolase</keyword>
<comment type="cofactor">
    <cofactor evidence="11">
        <name>Mg(2+)</name>
        <dbReference type="ChEBI" id="CHEBI:18420"/>
    </cofactor>
    <cofactor evidence="11">
        <name>Mn(2+)</name>
        <dbReference type="ChEBI" id="CHEBI:29035"/>
    </cofactor>
    <text evidence="11">Probably binds two magnesium or manganese ions per subunit.</text>
</comment>
<dbReference type="Proteomes" id="UP000594263">
    <property type="component" value="Unplaced"/>
</dbReference>
<keyword evidence="4 11" id="KW-0479">Metal-binding</keyword>
<dbReference type="AlphaFoldDB" id="A0A7N0UBW0"/>
<name>A0A7N0UBW0_KALFE</name>
<keyword evidence="5 13" id="KW-0863">Zinc-finger</keyword>
<evidence type="ECO:0000313" key="16">
    <source>
        <dbReference type="EnsemblPlants" id="Kaladp0060s0024.1.v1.1"/>
    </source>
</evidence>
<keyword evidence="11" id="KW-0464">Manganese</keyword>
<comment type="cofactor">
    <cofactor evidence="1">
        <name>Mn(2+)</name>
        <dbReference type="ChEBI" id="CHEBI:29035"/>
    </cofactor>
</comment>
<dbReference type="Gramene" id="Kaladp0060s0024.1.v1.1">
    <property type="protein sequence ID" value="Kaladp0060s0024.1.v1.1"/>
    <property type="gene ID" value="Kaladp0060s0024.v1.1"/>
</dbReference>
<dbReference type="InterPro" id="IPR010666">
    <property type="entry name" value="Znf_GRF"/>
</dbReference>
<dbReference type="InterPro" id="IPR036691">
    <property type="entry name" value="Endo/exonu/phosph_ase_sf"/>
</dbReference>
<dbReference type="EnsemblPlants" id="Kaladp0060s0024.1.v1.1">
    <property type="protein sequence ID" value="Kaladp0060s0024.1.v1.1"/>
    <property type="gene ID" value="Kaladp0060s0024.v1.1"/>
</dbReference>
<dbReference type="FunFam" id="3.60.10.10:FF:000042">
    <property type="entry name" value="DNA-(apurinic or apyrimidinic site) lyase"/>
    <property type="match status" value="1"/>
</dbReference>
<evidence type="ECO:0000256" key="4">
    <source>
        <dbReference type="ARBA" id="ARBA00022723"/>
    </source>
</evidence>
<dbReference type="GO" id="GO:0008081">
    <property type="term" value="F:phosphoric diester hydrolase activity"/>
    <property type="evidence" value="ECO:0007669"/>
    <property type="project" value="TreeGrafter"/>
</dbReference>
<evidence type="ECO:0000313" key="17">
    <source>
        <dbReference type="Proteomes" id="UP000594263"/>
    </source>
</evidence>
<dbReference type="Pfam" id="PF06839">
    <property type="entry name" value="Zn_ribbon_GRF"/>
    <property type="match status" value="1"/>
</dbReference>
<feature type="site" description="Important for catalytic activity" evidence="12">
    <location>
        <position position="268"/>
    </location>
</feature>
<dbReference type="InterPro" id="IPR005135">
    <property type="entry name" value="Endo/exonuclease/phosphatase"/>
</dbReference>
<organism evidence="16 17">
    <name type="scientific">Kalanchoe fedtschenkoi</name>
    <name type="common">Lavender scallops</name>
    <name type="synonym">South American air plant</name>
    <dbReference type="NCBI Taxonomy" id="63787"/>
    <lineage>
        <taxon>Eukaryota</taxon>
        <taxon>Viridiplantae</taxon>
        <taxon>Streptophyta</taxon>
        <taxon>Embryophyta</taxon>
        <taxon>Tracheophyta</taxon>
        <taxon>Spermatophyta</taxon>
        <taxon>Magnoliopsida</taxon>
        <taxon>eudicotyledons</taxon>
        <taxon>Gunneridae</taxon>
        <taxon>Pentapetalae</taxon>
        <taxon>Saxifragales</taxon>
        <taxon>Crassulaceae</taxon>
        <taxon>Kalanchoe</taxon>
    </lineage>
</organism>
<evidence type="ECO:0000256" key="6">
    <source>
        <dbReference type="ARBA" id="ARBA00022801"/>
    </source>
</evidence>
<evidence type="ECO:0000259" key="15">
    <source>
        <dbReference type="PROSITE" id="PS51999"/>
    </source>
</evidence>
<feature type="binding site" evidence="11">
    <location>
        <position position="325"/>
    </location>
    <ligand>
        <name>Mg(2+)</name>
        <dbReference type="ChEBI" id="CHEBI:18420"/>
        <label>1</label>
    </ligand>
</feature>
<feature type="domain" description="GRF-type" evidence="15">
    <location>
        <begin position="546"/>
        <end position="595"/>
    </location>
</feature>
<feature type="active site" evidence="10">
    <location>
        <position position="156"/>
    </location>
</feature>
<accession>A0A7N0UBW0</accession>
<feature type="active site" description="Proton donor/acceptor" evidence="10">
    <location>
        <position position="197"/>
    </location>
</feature>
<dbReference type="GO" id="GO:0006284">
    <property type="term" value="P:base-excision repair"/>
    <property type="evidence" value="ECO:0007669"/>
    <property type="project" value="TreeGrafter"/>
</dbReference>
<evidence type="ECO:0000256" key="14">
    <source>
        <dbReference type="SAM" id="MobiDB-lite"/>
    </source>
</evidence>
<feature type="binding site" evidence="11">
    <location>
        <position position="197"/>
    </location>
    <ligand>
        <name>Mg(2+)</name>
        <dbReference type="ChEBI" id="CHEBI:18420"/>
        <label>1</label>
    </ligand>
</feature>
<sequence>MKIVTYNVNGLRPRIAQHGSLLKLLDSLDADIVCFQETKLSRHELTSDLVMANGYESFVSCTRTSGPGRVAYSGVATFCRTKSAFSSTEVALPVEAEEGFTGLVQSFRRNGSNTTCKASVVHEGLENFDHDELLKVDSEGRCIVTDHGHFVLFNLYGPRAGCDDAERIQFKLTFYQALQKRWEILLHQGRRIIVVGDLNIAPAAIDRCEAGPDFEENEFRKWLRSMFVENGGSFYDVFRSKHPERREAYTCWSQSTGAEEFNYGSRIDHILTSGACLHQGLDQEDHDFLTCHVDQCDIMTQFKRWKPGVSPRWNGGRNTKLEGSDHAPVFMKLIEIPGIPSHSTPPLSSRYAPGVRGLQQTIVSSLLKRQETDQAKEKKSAVSLSEETSTMCSYAEKLQMSLSSSSLHPASVGEADSLRSLPNSQQTKTLGESPTKKRPRKSRGMQLSLKSFFQKCSNNGEGVLDSADKTCSEAAIKASNPESIGRQEEEKEEMNHALEPISGESTSNQGLIKEAAQMPAENNTSGSALLEWQRIQQMMQSSIPMCKGHKEACVPRVVKKAGPTFGRRFYVCARPEGPSSNPEANCGYFKWAASTSKPK</sequence>
<keyword evidence="8 11" id="KW-0460">Magnesium</keyword>
<dbReference type="Gene3D" id="3.60.10.10">
    <property type="entry name" value="Endonuclease/exonuclease/phosphatase"/>
    <property type="match status" value="1"/>
</dbReference>
<protein>
    <recommendedName>
        <fullName evidence="3">DNA-(apurinic or apyrimidinic site) endonuclease 2</fullName>
    </recommendedName>
</protein>
<feature type="binding site" evidence="11">
    <location>
        <position position="7"/>
    </location>
    <ligand>
        <name>Mg(2+)</name>
        <dbReference type="ChEBI" id="CHEBI:18420"/>
        <label>1</label>
    </ligand>
</feature>
<proteinExistence type="inferred from homology"/>
<dbReference type="PROSITE" id="PS51999">
    <property type="entry name" value="ZF_GRF"/>
    <property type="match status" value="1"/>
</dbReference>
<feature type="binding site" evidence="11">
    <location>
        <position position="37"/>
    </location>
    <ligand>
        <name>Mg(2+)</name>
        <dbReference type="ChEBI" id="CHEBI:18420"/>
        <label>1</label>
    </ligand>
</feature>
<feature type="region of interest" description="Disordered" evidence="14">
    <location>
        <begin position="405"/>
        <end position="444"/>
    </location>
</feature>
<dbReference type="InterPro" id="IPR004808">
    <property type="entry name" value="AP_endonuc_1"/>
</dbReference>
<dbReference type="GO" id="GO:0005634">
    <property type="term" value="C:nucleus"/>
    <property type="evidence" value="ECO:0007669"/>
    <property type="project" value="TreeGrafter"/>
</dbReference>
<comment type="similarity">
    <text evidence="2">Belongs to the DNA repair enzymes AP/ExoA family.</text>
</comment>
<evidence type="ECO:0000256" key="12">
    <source>
        <dbReference type="PIRSR" id="PIRSR604808-3"/>
    </source>
</evidence>
<dbReference type="PROSITE" id="PS00728">
    <property type="entry name" value="AP_NUCLEASE_F1_3"/>
    <property type="match status" value="1"/>
</dbReference>
<evidence type="ECO:0000256" key="3">
    <source>
        <dbReference type="ARBA" id="ARBA00013541"/>
    </source>
</evidence>
<dbReference type="PANTHER" id="PTHR22748">
    <property type="entry name" value="AP ENDONUCLEASE"/>
    <property type="match status" value="1"/>
</dbReference>